<feature type="domain" description="Resolvase/invertase-type recombinase catalytic" evidence="1">
    <location>
        <begin position="20"/>
        <end position="168"/>
    </location>
</feature>
<dbReference type="EMBL" id="JABBJH010000001">
    <property type="protein sequence ID" value="NMK38053.1"/>
    <property type="molecule type" value="Genomic_DNA"/>
</dbReference>
<dbReference type="InterPro" id="IPR038109">
    <property type="entry name" value="DNA_bind_recomb_sf"/>
</dbReference>
<dbReference type="PANTHER" id="PTHR30461:SF23">
    <property type="entry name" value="DNA RECOMBINASE-RELATED"/>
    <property type="match status" value="1"/>
</dbReference>
<dbReference type="PROSITE" id="PS51736">
    <property type="entry name" value="RECOMBINASES_3"/>
    <property type="match status" value="1"/>
</dbReference>
<dbReference type="Proteomes" id="UP000536773">
    <property type="component" value="Unassembled WGS sequence"/>
</dbReference>
<protein>
    <submittedName>
        <fullName evidence="3">Recombinase family protein</fullName>
    </submittedName>
</protein>
<evidence type="ECO:0000313" key="4">
    <source>
        <dbReference type="Proteomes" id="UP000536773"/>
    </source>
</evidence>
<dbReference type="Pfam" id="PF00239">
    <property type="entry name" value="Resolvase"/>
    <property type="match status" value="1"/>
</dbReference>
<accession>A0A848EPV7</accession>
<name>A0A848EPV7_MEGEL</name>
<dbReference type="InterPro" id="IPR050639">
    <property type="entry name" value="SSR_resolvase"/>
</dbReference>
<dbReference type="PANTHER" id="PTHR30461">
    <property type="entry name" value="DNA-INVERTASE FROM LAMBDOID PROPHAGE"/>
    <property type="match status" value="1"/>
</dbReference>
<dbReference type="GO" id="GO:0000150">
    <property type="term" value="F:DNA strand exchange activity"/>
    <property type="evidence" value="ECO:0007669"/>
    <property type="project" value="InterPro"/>
</dbReference>
<dbReference type="InterPro" id="IPR011109">
    <property type="entry name" value="DNA_bind_recombinase_dom"/>
</dbReference>
<evidence type="ECO:0000259" key="1">
    <source>
        <dbReference type="PROSITE" id="PS51736"/>
    </source>
</evidence>
<dbReference type="Gene3D" id="3.90.1750.20">
    <property type="entry name" value="Putative Large Serine Recombinase, Chain B, Domain 2"/>
    <property type="match status" value="1"/>
</dbReference>
<proteinExistence type="predicted"/>
<feature type="domain" description="Recombinase" evidence="2">
    <location>
        <begin position="176"/>
        <end position="303"/>
    </location>
</feature>
<dbReference type="Gene3D" id="3.40.50.1390">
    <property type="entry name" value="Resolvase, N-terminal catalytic domain"/>
    <property type="match status" value="1"/>
</dbReference>
<dbReference type="InterPro" id="IPR025827">
    <property type="entry name" value="Zn_ribbon_recom_dom"/>
</dbReference>
<sequence>MEKKMWKIEQKVTEISKRKRVAAYARVSVESERMQHSLSAQISYYSSLIQKNPTWEYAGVYADYGITGTKIIKRKEFQRMLADAEARKIDIILTKSIQRFARNTVDLLKTVRHLKEIGVEVWFEKENICSLSGDGELMLTILASFAQEESRSISDNIKWRFQKKYEKGTPHAKFFIYGYRWKDGELVIQNEEAAIVRRVFKGYLAGKTRRDIQRELANIGAHTMYGNLFQDSTIKQMLQNPVYKGNLVIQKTFVIDPITKHQVINHGEKDKYVVENHHEAIIDAATFNQVQEEMAWRKEAGKQRGGYARNFLNTSCFTGIIKCGICGKSYIHNIRKYKGKPSEYWSCLSNKGKAEERCGAYGAIPQPALERACMSALEMAIFDKTEFLQRVEKIVVPAYHSLLFYLKDGKVIKQPWKSTALKDMWTEKRKEQVQQRMVQYRKSGLSSRYSAFSERIFCPTCDVKFVRCLETRKNRRVAYWRSRNKHKCVHTSGIQEDWLKKTAAALLGESTFDEQKFREQVEWIEVQKNRTLLFRFYSGENKEVQLP</sequence>
<dbReference type="SUPFAM" id="SSF53041">
    <property type="entry name" value="Resolvase-like"/>
    <property type="match status" value="1"/>
</dbReference>
<dbReference type="AlphaFoldDB" id="A0A848EPV7"/>
<dbReference type="CDD" id="cd00338">
    <property type="entry name" value="Ser_Recombinase"/>
    <property type="match status" value="1"/>
</dbReference>
<dbReference type="GO" id="GO:0003677">
    <property type="term" value="F:DNA binding"/>
    <property type="evidence" value="ECO:0007669"/>
    <property type="project" value="InterPro"/>
</dbReference>
<evidence type="ECO:0000313" key="3">
    <source>
        <dbReference type="EMBL" id="NMK38053.1"/>
    </source>
</evidence>
<organism evidence="3 4">
    <name type="scientific">Megasphaera elsdenii</name>
    <dbReference type="NCBI Taxonomy" id="907"/>
    <lineage>
        <taxon>Bacteria</taxon>
        <taxon>Bacillati</taxon>
        <taxon>Bacillota</taxon>
        <taxon>Negativicutes</taxon>
        <taxon>Veillonellales</taxon>
        <taxon>Veillonellaceae</taxon>
        <taxon>Megasphaera</taxon>
    </lineage>
</organism>
<dbReference type="RefSeq" id="WP_169013009.1">
    <property type="nucleotide sequence ID" value="NZ_JABBJH010000001.1"/>
</dbReference>
<dbReference type="InterPro" id="IPR036162">
    <property type="entry name" value="Resolvase-like_N_sf"/>
</dbReference>
<dbReference type="InterPro" id="IPR006119">
    <property type="entry name" value="Resolv_N"/>
</dbReference>
<reference evidence="3 4" key="1">
    <citation type="submission" date="2020-04" db="EMBL/GenBank/DDBJ databases">
        <authorList>
            <person name="Hitch T.C.A."/>
            <person name="Wylensek D."/>
            <person name="Clavel T."/>
        </authorList>
    </citation>
    <scope>NUCLEOTIDE SEQUENCE [LARGE SCALE GENOMIC DNA]</scope>
    <source>
        <strain evidence="3 4">WCA-386-APC-2A</strain>
    </source>
</reference>
<dbReference type="Pfam" id="PF07508">
    <property type="entry name" value="Recombinase"/>
    <property type="match status" value="1"/>
</dbReference>
<comment type="caution">
    <text evidence="3">The sequence shown here is derived from an EMBL/GenBank/DDBJ whole genome shotgun (WGS) entry which is preliminary data.</text>
</comment>
<dbReference type="Pfam" id="PF13408">
    <property type="entry name" value="Zn_ribbon_recom"/>
    <property type="match status" value="1"/>
</dbReference>
<dbReference type="SMART" id="SM00857">
    <property type="entry name" value="Resolvase"/>
    <property type="match status" value="1"/>
</dbReference>
<dbReference type="PROSITE" id="PS51737">
    <property type="entry name" value="RECOMBINASE_DNA_BIND"/>
    <property type="match status" value="1"/>
</dbReference>
<gene>
    <name evidence="3" type="ORF">HG933_01370</name>
</gene>
<evidence type="ECO:0000259" key="2">
    <source>
        <dbReference type="PROSITE" id="PS51737"/>
    </source>
</evidence>